<dbReference type="Proteomes" id="UP000023152">
    <property type="component" value="Unassembled WGS sequence"/>
</dbReference>
<evidence type="ECO:0000313" key="1">
    <source>
        <dbReference type="EMBL" id="ETO12224.1"/>
    </source>
</evidence>
<organism evidence="1 2">
    <name type="scientific">Reticulomyxa filosa</name>
    <dbReference type="NCBI Taxonomy" id="46433"/>
    <lineage>
        <taxon>Eukaryota</taxon>
        <taxon>Sar</taxon>
        <taxon>Rhizaria</taxon>
        <taxon>Retaria</taxon>
        <taxon>Foraminifera</taxon>
        <taxon>Monothalamids</taxon>
        <taxon>Reticulomyxidae</taxon>
        <taxon>Reticulomyxa</taxon>
    </lineage>
</organism>
<comment type="caution">
    <text evidence="1">The sequence shown here is derived from an EMBL/GenBank/DDBJ whole genome shotgun (WGS) entry which is preliminary data.</text>
</comment>
<dbReference type="AlphaFoldDB" id="X6ME90"/>
<dbReference type="EMBL" id="ASPP01021616">
    <property type="protein sequence ID" value="ETO12224.1"/>
    <property type="molecule type" value="Genomic_DNA"/>
</dbReference>
<keyword evidence="2" id="KW-1185">Reference proteome</keyword>
<sequence length="162" mass="18985">MLKHSNHFMFSMEIKVLVGVLITTIIKHCCGLDQVIKQFVCEIFDHVNKFKNSMDTLIIQNISIIKTFTKGGMEEQIIQNLEIIALIFQLSIVSIIFWQLRQIIANSIPHNQRWKSLNQNSKKKTNYTITDIKESKRDQQTIRFTLYNSLKISRNNLRQFGV</sequence>
<accession>X6ME90</accession>
<evidence type="ECO:0000313" key="2">
    <source>
        <dbReference type="Proteomes" id="UP000023152"/>
    </source>
</evidence>
<gene>
    <name evidence="1" type="ORF">RFI_25151</name>
</gene>
<name>X6ME90_RETFI</name>
<proteinExistence type="predicted"/>
<protein>
    <submittedName>
        <fullName evidence="1">Uncharacterized protein</fullName>
    </submittedName>
</protein>
<reference evidence="1 2" key="1">
    <citation type="journal article" date="2013" name="Curr. Biol.">
        <title>The Genome of the Foraminiferan Reticulomyxa filosa.</title>
        <authorList>
            <person name="Glockner G."/>
            <person name="Hulsmann N."/>
            <person name="Schleicher M."/>
            <person name="Noegel A.A."/>
            <person name="Eichinger L."/>
            <person name="Gallinger C."/>
            <person name="Pawlowski J."/>
            <person name="Sierra R."/>
            <person name="Euteneuer U."/>
            <person name="Pillet L."/>
            <person name="Moustafa A."/>
            <person name="Platzer M."/>
            <person name="Groth M."/>
            <person name="Szafranski K."/>
            <person name="Schliwa M."/>
        </authorList>
    </citation>
    <scope>NUCLEOTIDE SEQUENCE [LARGE SCALE GENOMIC DNA]</scope>
</reference>